<dbReference type="InterPro" id="IPR043143">
    <property type="entry name" value="Mal/L-sulf/L-lact_DH-like_NADP"/>
</dbReference>
<proteinExistence type="inferred from homology"/>
<evidence type="ECO:0000313" key="4">
    <source>
        <dbReference type="Proteomes" id="UP001223261"/>
    </source>
</evidence>
<organism evidence="3 4">
    <name type="scientific">Mammaliicoccus lentus</name>
    <name type="common">Staphylococcus lentus</name>
    <dbReference type="NCBI Taxonomy" id="42858"/>
    <lineage>
        <taxon>Bacteria</taxon>
        <taxon>Bacillati</taxon>
        <taxon>Bacillota</taxon>
        <taxon>Bacilli</taxon>
        <taxon>Bacillales</taxon>
        <taxon>Staphylococcaceae</taxon>
        <taxon>Mammaliicoccus</taxon>
    </lineage>
</organism>
<dbReference type="PANTHER" id="PTHR11091:SF0">
    <property type="entry name" value="MALATE DEHYDROGENASE"/>
    <property type="match status" value="1"/>
</dbReference>
<dbReference type="InterPro" id="IPR043144">
    <property type="entry name" value="Mal/L-sulf/L-lact_DH-like_ah"/>
</dbReference>
<evidence type="ECO:0000256" key="1">
    <source>
        <dbReference type="ARBA" id="ARBA00006056"/>
    </source>
</evidence>
<sequence length="338" mass="37257">MYTVNYQDLFDYTMKVFQKYDVPEEHAKVIADVLVHANLRGVDSHGVLRLEHYIKRISSGGINTNPKVQFETTSKSTGIMDGDNGFGHYISNQAVEKGVELCLDNGISAVAVKNSSHCGALSYFVDKIANKKLIGIAMTHTDSSVIPFGGKEPYFGTNPIAFGFPMSKDDNVILDFATSTVALGKILNSQNNNKTIPDGWGVDSEGNTTNDPDKVAYLTPFGGPKGYGLAMVVEIFSSLLSGSAFGPHITKMYGDYNKNRELGHFFILIDPSKFVSIDDFTNRLIQMTQEIKQVQPSNGIKEVLVPGDIEKINEKNNKIHGIQLSENVYEFIKNEINI</sequence>
<protein>
    <submittedName>
        <fullName evidence="3">Ureidoglycolate dehydrogenase</fullName>
        <ecNumber evidence="3">1.1.1.154</ecNumber>
    </submittedName>
</protein>
<keyword evidence="2 3" id="KW-0560">Oxidoreductase</keyword>
<comment type="similarity">
    <text evidence="1">Belongs to the LDH2/MDH2 oxidoreductase family.</text>
</comment>
<reference evidence="3" key="1">
    <citation type="journal article" date="2023" name="Antibiotics">
        <title>Prevalence and Molecular Characterization of Methicillin-Resistant Staphylococci (MRS) and Mammaliicocci (MRM) in Dromedary Camels from Algeria: First Detection of SCCmec-mecC Hybrid in Methicillin-Resistant Mammaliicoccus lentus.</title>
        <authorList>
            <person name="Belhout C."/>
            <person name="Boyen F."/>
            <person name="Vereecke N."/>
            <person name="Theuns S."/>
            <person name="Taibi N."/>
            <person name="Stegger M."/>
            <person name="de la Fe-Rodriguez P.Y."/>
            <person name="Bouayad L."/>
            <person name="Elgroud R."/>
            <person name="Butaye P."/>
        </authorList>
    </citation>
    <scope>NUCLEOTIDE SEQUENCE</scope>
    <source>
        <strain evidence="3">7048</strain>
    </source>
</reference>
<dbReference type="GO" id="GO:0009040">
    <property type="term" value="F:ureidoglycolate dehydrogenase activity"/>
    <property type="evidence" value="ECO:0007669"/>
    <property type="project" value="UniProtKB-EC"/>
</dbReference>
<dbReference type="NCBIfam" id="NF011599">
    <property type="entry name" value="PRK15025.1"/>
    <property type="match status" value="1"/>
</dbReference>
<dbReference type="Gene3D" id="3.30.1370.60">
    <property type="entry name" value="Hypothetical oxidoreductase yiak, domain 2"/>
    <property type="match status" value="1"/>
</dbReference>
<dbReference type="Gene3D" id="1.10.1530.10">
    <property type="match status" value="1"/>
</dbReference>
<dbReference type="InterPro" id="IPR003767">
    <property type="entry name" value="Malate/L-lactate_DH-like"/>
</dbReference>
<dbReference type="Pfam" id="PF02615">
    <property type="entry name" value="Ldh_2"/>
    <property type="match status" value="1"/>
</dbReference>
<dbReference type="AlphaFoldDB" id="A0AAX3W5X5"/>
<dbReference type="InterPro" id="IPR036111">
    <property type="entry name" value="Mal/L-sulfo/L-lacto_DH-like_sf"/>
</dbReference>
<dbReference type="RefSeq" id="WP_016999326.1">
    <property type="nucleotide sequence ID" value="NZ_CP118776.1"/>
</dbReference>
<evidence type="ECO:0000256" key="2">
    <source>
        <dbReference type="ARBA" id="ARBA00023002"/>
    </source>
</evidence>
<dbReference type="EMBL" id="CP118848">
    <property type="protein sequence ID" value="WHI60390.1"/>
    <property type="molecule type" value="Genomic_DNA"/>
</dbReference>
<dbReference type="PANTHER" id="PTHR11091">
    <property type="entry name" value="OXIDOREDUCTASE-RELATED"/>
    <property type="match status" value="1"/>
</dbReference>
<name>A0AAX3W5X5_MAMLE</name>
<dbReference type="EC" id="1.1.1.154" evidence="3"/>
<evidence type="ECO:0000313" key="3">
    <source>
        <dbReference type="EMBL" id="WHI60390.1"/>
    </source>
</evidence>
<dbReference type="Proteomes" id="UP001223261">
    <property type="component" value="Chromosome"/>
</dbReference>
<accession>A0AAX3W5X5</accession>
<gene>
    <name evidence="3" type="primary">allD</name>
    <name evidence="3" type="ORF">PYH69_01825</name>
</gene>
<dbReference type="SUPFAM" id="SSF89733">
    <property type="entry name" value="L-sulfolactate dehydrogenase-like"/>
    <property type="match status" value="1"/>
</dbReference>